<evidence type="ECO:0000259" key="12">
    <source>
        <dbReference type="PROSITE" id="PS50280"/>
    </source>
</evidence>
<feature type="compositionally biased region" description="Basic and acidic residues" evidence="10">
    <location>
        <begin position="320"/>
        <end position="333"/>
    </location>
</feature>
<dbReference type="GO" id="GO:0016031">
    <property type="term" value="P:tRNA import into mitochondrion"/>
    <property type="evidence" value="ECO:0007669"/>
    <property type="project" value="TreeGrafter"/>
</dbReference>
<accession>A0A5N5QXH9</accession>
<keyword evidence="7 11" id="KW-1133">Transmembrane helix</keyword>
<dbReference type="CDD" id="cd20071">
    <property type="entry name" value="SET_SMYD"/>
    <property type="match status" value="1"/>
</dbReference>
<evidence type="ECO:0000313" key="14">
    <source>
        <dbReference type="Proteomes" id="UP000383932"/>
    </source>
</evidence>
<dbReference type="PROSITE" id="PS50280">
    <property type="entry name" value="SET"/>
    <property type="match status" value="1"/>
</dbReference>
<evidence type="ECO:0000256" key="3">
    <source>
        <dbReference type="ARBA" id="ARBA00022448"/>
    </source>
</evidence>
<feature type="region of interest" description="Disordered" evidence="10">
    <location>
        <begin position="284"/>
        <end position="391"/>
    </location>
</feature>
<dbReference type="Gene3D" id="1.20.960.10">
    <property type="entry name" value="Mitochondrial outer membrane translocase complex, subunit Tom20 domain"/>
    <property type="match status" value="1"/>
</dbReference>
<dbReference type="PANTHER" id="PTHR12430:SF0">
    <property type="entry name" value="TRANSLOCASE OF OUTER MITOCHONDRIAL MEMBRANE 20"/>
    <property type="match status" value="1"/>
</dbReference>
<dbReference type="EMBL" id="SSOP01000002">
    <property type="protein sequence ID" value="KAB5596319.1"/>
    <property type="molecule type" value="Genomic_DNA"/>
</dbReference>
<dbReference type="InterPro" id="IPR002056">
    <property type="entry name" value="MAS20"/>
</dbReference>
<name>A0A5N5QXH9_9AGAM</name>
<dbReference type="AlphaFoldDB" id="A0A5N5QXH9"/>
<evidence type="ECO:0000256" key="1">
    <source>
        <dbReference type="ARBA" id="ARBA00004572"/>
    </source>
</evidence>
<dbReference type="InterPro" id="IPR023392">
    <property type="entry name" value="Tom20_dom_sf"/>
</dbReference>
<feature type="region of interest" description="Disordered" evidence="10">
    <location>
        <begin position="155"/>
        <end position="253"/>
    </location>
</feature>
<keyword evidence="3" id="KW-0813">Transport</keyword>
<dbReference type="PANTHER" id="PTHR12430">
    <property type="entry name" value="MITOCHONDRIAL IMPORT RECEPTOR SUBUNIT TOM20"/>
    <property type="match status" value="1"/>
</dbReference>
<evidence type="ECO:0000256" key="11">
    <source>
        <dbReference type="SAM" id="Phobius"/>
    </source>
</evidence>
<comment type="caution">
    <text evidence="13">The sequence shown here is derived from an EMBL/GenBank/DDBJ whole genome shotgun (WGS) entry which is preliminary data.</text>
</comment>
<evidence type="ECO:0000256" key="2">
    <source>
        <dbReference type="ARBA" id="ARBA00005792"/>
    </source>
</evidence>
<dbReference type="Gene3D" id="2.170.270.10">
    <property type="entry name" value="SET domain"/>
    <property type="match status" value="1"/>
</dbReference>
<dbReference type="InterPro" id="IPR046341">
    <property type="entry name" value="SET_dom_sf"/>
</dbReference>
<feature type="region of interest" description="Disordered" evidence="10">
    <location>
        <begin position="669"/>
        <end position="692"/>
    </location>
</feature>
<evidence type="ECO:0000256" key="9">
    <source>
        <dbReference type="ARBA" id="ARBA00023136"/>
    </source>
</evidence>
<evidence type="ECO:0000313" key="13">
    <source>
        <dbReference type="EMBL" id="KAB5596319.1"/>
    </source>
</evidence>
<feature type="compositionally biased region" description="Low complexity" evidence="10">
    <location>
        <begin position="173"/>
        <end position="214"/>
    </location>
</feature>
<sequence length="832" mass="89915">MVGTRTIVTASAAVAIVGYLIYFDYKRRNDSEFRKRLRKEKKKAAKINKEMEPTGPTSGSAQEELKEILAKINLEPLPNEPQMREKYFMDHVTLGEQMMLRGPAFEVSAALCFYRALRAFPSPEQALPIFEASLPPHICTLVKELLLLDVSSFGSAPATESSQTKGPVPAPGATSTYVAAPTPASTSATPATAPATGPVSNPAPASTPVAPASTRETESEHDSEVMVDVDAETEAEEVESEAGTESKAEVMSEAEVISEAEVVTGEHSELDAVAKAQGVKLETESTIEADEKAKAEDVSNAGVPPGSRPEDGLEPQPESESAHKHPHGSEQKAELGSSEPVHEPPAGSDVDAEANSDAHSDTDSYHKASQDGHHSESEWDQLSHPSESRASLPPRQSYYVVFPPKKMNVKISNVPMMDKSGKPVENEGIPLLRSTLVTNRSFKAGEVIYKASEKPVVAALDSDLQAQRTHCTHCLQQVDSPQSVLDDPINAIYCSTACEHASKTQSQNVLFGLDPPLPLAPGELQPPRTQADLAVRRKIQEEFIKILRKTGATHPLLVGRFIASMVAEQGAKLSAAASSSSGTPSPAALFDLPEPDSNSNTYSFYDHIERLKYLEIVETPAELEEVNSLKQVLKSALDGLEEFVGERYPLLKGKMAYNAIGVTFSGGRDDKSAPTVRPEDVEHTRTPYGTSRQTGSAFYRVSSYLSHSCAPNVRPDFPAGTSELHLVASEDIPAGTELTMAYVDVRQGPSETRLEARRRRRQELARGWRFACECARCLKEVEEGILNEDKKEGAEGEGSKADDELDIGSGAKLEEAVRRFGVGAPNGQPQVD</sequence>
<evidence type="ECO:0000256" key="5">
    <source>
        <dbReference type="ARBA" id="ARBA00022787"/>
    </source>
</evidence>
<dbReference type="PRINTS" id="PR00351">
    <property type="entry name" value="OM20RECEPTOR"/>
</dbReference>
<dbReference type="GO" id="GO:0030943">
    <property type="term" value="F:mitochondrion targeting sequence binding"/>
    <property type="evidence" value="ECO:0007669"/>
    <property type="project" value="TreeGrafter"/>
</dbReference>
<comment type="similarity">
    <text evidence="2">Belongs to the Tom20 family.</text>
</comment>
<feature type="compositionally biased region" description="Polar residues" evidence="10">
    <location>
        <begin position="155"/>
        <end position="165"/>
    </location>
</feature>
<dbReference type="Proteomes" id="UP000383932">
    <property type="component" value="Unassembled WGS sequence"/>
</dbReference>
<keyword evidence="6" id="KW-0653">Protein transport</keyword>
<keyword evidence="8" id="KW-0496">Mitochondrion</keyword>
<dbReference type="OrthoDB" id="2154253at2759"/>
<keyword evidence="4 11" id="KW-0812">Transmembrane</keyword>
<dbReference type="InterPro" id="IPR001214">
    <property type="entry name" value="SET_dom"/>
</dbReference>
<dbReference type="GO" id="GO:0008320">
    <property type="term" value="F:protein transmembrane transporter activity"/>
    <property type="evidence" value="ECO:0007669"/>
    <property type="project" value="TreeGrafter"/>
</dbReference>
<protein>
    <submittedName>
        <fullName evidence="13">MAS20 domain-containing protein</fullName>
    </submittedName>
</protein>
<reference evidence="13 14" key="1">
    <citation type="journal article" date="2019" name="Fungal Biol. Biotechnol.">
        <title>Draft genome sequence of fastidious pathogen Ceratobasidium theobromae, which causes vascular-streak dieback in Theobroma cacao.</title>
        <authorList>
            <person name="Ali S.S."/>
            <person name="Asman A."/>
            <person name="Shao J."/>
            <person name="Firmansyah A.P."/>
            <person name="Susilo A.W."/>
            <person name="Rosmana A."/>
            <person name="McMahon P."/>
            <person name="Junaid M."/>
            <person name="Guest D."/>
            <person name="Kheng T.Y."/>
            <person name="Meinhardt L.W."/>
            <person name="Bailey B.A."/>
        </authorList>
    </citation>
    <scope>NUCLEOTIDE SEQUENCE [LARGE SCALE GENOMIC DNA]</scope>
    <source>
        <strain evidence="13 14">CT2</strain>
    </source>
</reference>
<dbReference type="SUPFAM" id="SSF82199">
    <property type="entry name" value="SET domain"/>
    <property type="match status" value="1"/>
</dbReference>
<feature type="compositionally biased region" description="Basic and acidic residues" evidence="10">
    <location>
        <begin position="669"/>
        <end position="685"/>
    </location>
</feature>
<gene>
    <name evidence="13" type="ORF">CTheo_304</name>
</gene>
<dbReference type="GO" id="GO:0005742">
    <property type="term" value="C:mitochondrial outer membrane translocase complex"/>
    <property type="evidence" value="ECO:0007669"/>
    <property type="project" value="InterPro"/>
</dbReference>
<evidence type="ECO:0000256" key="10">
    <source>
        <dbReference type="SAM" id="MobiDB-lite"/>
    </source>
</evidence>
<feature type="compositionally biased region" description="Basic and acidic residues" evidence="10">
    <location>
        <begin position="356"/>
        <end position="377"/>
    </location>
</feature>
<evidence type="ECO:0000256" key="4">
    <source>
        <dbReference type="ARBA" id="ARBA00022692"/>
    </source>
</evidence>
<keyword evidence="14" id="KW-1185">Reference proteome</keyword>
<dbReference type="GO" id="GO:0006886">
    <property type="term" value="P:intracellular protein transport"/>
    <property type="evidence" value="ECO:0007669"/>
    <property type="project" value="InterPro"/>
</dbReference>
<feature type="compositionally biased region" description="Basic and acidic residues" evidence="10">
    <location>
        <begin position="215"/>
        <end position="224"/>
    </location>
</feature>
<feature type="transmembrane region" description="Helical" evidence="11">
    <location>
        <begin position="6"/>
        <end position="25"/>
    </location>
</feature>
<dbReference type="GO" id="GO:0006605">
    <property type="term" value="P:protein targeting"/>
    <property type="evidence" value="ECO:0007669"/>
    <property type="project" value="InterPro"/>
</dbReference>
<dbReference type="SUPFAM" id="SSF47157">
    <property type="entry name" value="Mitochondrial import receptor subunit Tom20"/>
    <property type="match status" value="1"/>
</dbReference>
<evidence type="ECO:0000256" key="6">
    <source>
        <dbReference type="ARBA" id="ARBA00022927"/>
    </source>
</evidence>
<comment type="subcellular location">
    <subcellularLocation>
        <location evidence="1">Mitochondrion outer membrane</location>
        <topology evidence="1">Single-pass membrane protein</topology>
    </subcellularLocation>
</comment>
<dbReference type="Pfam" id="PF00856">
    <property type="entry name" value="SET"/>
    <property type="match status" value="1"/>
</dbReference>
<keyword evidence="5" id="KW-1000">Mitochondrion outer membrane</keyword>
<organism evidence="13 14">
    <name type="scientific">Ceratobasidium theobromae</name>
    <dbReference type="NCBI Taxonomy" id="1582974"/>
    <lineage>
        <taxon>Eukaryota</taxon>
        <taxon>Fungi</taxon>
        <taxon>Dikarya</taxon>
        <taxon>Basidiomycota</taxon>
        <taxon>Agaricomycotina</taxon>
        <taxon>Agaricomycetes</taxon>
        <taxon>Cantharellales</taxon>
        <taxon>Ceratobasidiaceae</taxon>
        <taxon>Ceratobasidium</taxon>
    </lineage>
</organism>
<feature type="domain" description="SET" evidence="12">
    <location>
        <begin position="405"/>
        <end position="743"/>
    </location>
</feature>
<dbReference type="GO" id="GO:0030150">
    <property type="term" value="P:protein import into mitochondrial matrix"/>
    <property type="evidence" value="ECO:0007669"/>
    <property type="project" value="TreeGrafter"/>
</dbReference>
<evidence type="ECO:0000256" key="8">
    <source>
        <dbReference type="ARBA" id="ARBA00023128"/>
    </source>
</evidence>
<feature type="region of interest" description="Disordered" evidence="10">
    <location>
        <begin position="787"/>
        <end position="808"/>
    </location>
</feature>
<dbReference type="Pfam" id="PF02064">
    <property type="entry name" value="MAS20"/>
    <property type="match status" value="1"/>
</dbReference>
<evidence type="ECO:0000256" key="7">
    <source>
        <dbReference type="ARBA" id="ARBA00022989"/>
    </source>
</evidence>
<keyword evidence="9 11" id="KW-0472">Membrane</keyword>
<feature type="compositionally biased region" description="Basic and acidic residues" evidence="10">
    <location>
        <begin position="787"/>
        <end position="802"/>
    </location>
</feature>
<proteinExistence type="inferred from homology"/>
<feature type="compositionally biased region" description="Acidic residues" evidence="10">
    <location>
        <begin position="225"/>
        <end position="242"/>
    </location>
</feature>